<protein>
    <recommendedName>
        <fullName evidence="3">SnoaL-like domain-containing protein</fullName>
    </recommendedName>
</protein>
<dbReference type="GeneID" id="19109689"/>
<organism evidence="1 2">
    <name type="scientific">Baudoinia panamericana (strain UAMH 10762)</name>
    <name type="common">Angels' share fungus</name>
    <name type="synonym">Baudoinia compniacensis (strain UAMH 10762)</name>
    <dbReference type="NCBI Taxonomy" id="717646"/>
    <lineage>
        <taxon>Eukaryota</taxon>
        <taxon>Fungi</taxon>
        <taxon>Dikarya</taxon>
        <taxon>Ascomycota</taxon>
        <taxon>Pezizomycotina</taxon>
        <taxon>Dothideomycetes</taxon>
        <taxon>Dothideomycetidae</taxon>
        <taxon>Mycosphaerellales</taxon>
        <taxon>Teratosphaeriaceae</taxon>
        <taxon>Baudoinia</taxon>
    </lineage>
</organism>
<evidence type="ECO:0008006" key="3">
    <source>
        <dbReference type="Google" id="ProtNLM"/>
    </source>
</evidence>
<dbReference type="HOGENOM" id="CLU_1686234_0_0_1"/>
<dbReference type="Proteomes" id="UP000011761">
    <property type="component" value="Unassembled WGS sequence"/>
</dbReference>
<keyword evidence="2" id="KW-1185">Reference proteome</keyword>
<reference evidence="1 2" key="1">
    <citation type="journal article" date="2012" name="PLoS Pathog.">
        <title>Diverse lifestyles and strategies of plant pathogenesis encoded in the genomes of eighteen Dothideomycetes fungi.</title>
        <authorList>
            <person name="Ohm R.A."/>
            <person name="Feau N."/>
            <person name="Henrissat B."/>
            <person name="Schoch C.L."/>
            <person name="Horwitz B.A."/>
            <person name="Barry K.W."/>
            <person name="Condon B.J."/>
            <person name="Copeland A.C."/>
            <person name="Dhillon B."/>
            <person name="Glaser F."/>
            <person name="Hesse C.N."/>
            <person name="Kosti I."/>
            <person name="LaButti K."/>
            <person name="Lindquist E.A."/>
            <person name="Lucas S."/>
            <person name="Salamov A.A."/>
            <person name="Bradshaw R.E."/>
            <person name="Ciuffetti L."/>
            <person name="Hamelin R.C."/>
            <person name="Kema G.H.J."/>
            <person name="Lawrence C."/>
            <person name="Scott J.A."/>
            <person name="Spatafora J.W."/>
            <person name="Turgeon B.G."/>
            <person name="de Wit P.J.G.M."/>
            <person name="Zhong S."/>
            <person name="Goodwin S.B."/>
            <person name="Grigoriev I.V."/>
        </authorList>
    </citation>
    <scope>NUCLEOTIDE SEQUENCE [LARGE SCALE GENOMIC DNA]</scope>
    <source>
        <strain evidence="1 2">UAMH 10762</strain>
    </source>
</reference>
<proteinExistence type="predicted"/>
<name>M2M0U4_BAUPA</name>
<gene>
    <name evidence="1" type="ORF">BAUCODRAFT_20705</name>
</gene>
<evidence type="ECO:0000313" key="2">
    <source>
        <dbReference type="Proteomes" id="UP000011761"/>
    </source>
</evidence>
<dbReference type="EMBL" id="KB445550">
    <property type="protein sequence ID" value="EMD00643.1"/>
    <property type="molecule type" value="Genomic_DNA"/>
</dbReference>
<accession>M2M0U4</accession>
<dbReference type="KEGG" id="bcom:BAUCODRAFT_20705"/>
<evidence type="ECO:0000313" key="1">
    <source>
        <dbReference type="EMBL" id="EMD00643.1"/>
    </source>
</evidence>
<dbReference type="AlphaFoldDB" id="M2M0U4"/>
<dbReference type="RefSeq" id="XP_007671827.1">
    <property type="nucleotide sequence ID" value="XM_007673637.1"/>
</dbReference>
<sequence>MADDFRAEVTVFAQEYASLFSSPLCSSAEGVAGIAGQVGKRYVPGVTFFTNDKSQDEAARLIEREMRKNIDSGVGTHLELLAIEKIDIYSSSLALAWLQWAFHPKAGSKWAGRDWTFTNIYAYRTASAEVAAGWEFVVRDHEVNSMIAATGMDFSK</sequence>
<dbReference type="OrthoDB" id="3014656at2759"/>